<keyword evidence="10 13" id="KW-0342">GTP-binding</keyword>
<accession>A0A0K2X4Y1</accession>
<keyword evidence="14" id="KW-0460">Magnesium</keyword>
<evidence type="ECO:0000256" key="15">
    <source>
        <dbReference type="RuleBase" id="RU362098"/>
    </source>
</evidence>
<feature type="binding site" evidence="13">
    <location>
        <begin position="10"/>
        <end position="17"/>
    </location>
    <ligand>
        <name>GTP</name>
        <dbReference type="ChEBI" id="CHEBI:37565"/>
        <label>1</label>
    </ligand>
</feature>
<dbReference type="Pfam" id="PF07670">
    <property type="entry name" value="Gate"/>
    <property type="match status" value="2"/>
</dbReference>
<evidence type="ECO:0000313" key="21">
    <source>
        <dbReference type="Proteomes" id="UP000041394"/>
    </source>
</evidence>
<keyword evidence="5 15" id="KW-0812">Transmembrane</keyword>
<dbReference type="InterPro" id="IPR005225">
    <property type="entry name" value="Small_GTP-bd"/>
</dbReference>
<evidence type="ECO:0000256" key="8">
    <source>
        <dbReference type="ARBA" id="ARBA00023004"/>
    </source>
</evidence>
<feature type="transmembrane region" description="Helical" evidence="15">
    <location>
        <begin position="270"/>
        <end position="294"/>
    </location>
</feature>
<feature type="domain" description="FeoB-type G" evidence="16">
    <location>
        <begin position="3"/>
        <end position="165"/>
    </location>
</feature>
<evidence type="ECO:0000313" key="18">
    <source>
        <dbReference type="EMBL" id="CRF42319.1"/>
    </source>
</evidence>
<dbReference type="Proteomes" id="UP000045175">
    <property type="component" value="Unassembled WGS sequence"/>
</dbReference>
<dbReference type="CDD" id="cd01879">
    <property type="entry name" value="FeoB"/>
    <property type="match status" value="1"/>
</dbReference>
<keyword evidence="8 15" id="KW-0408">Iron</keyword>
<dbReference type="Proteomes" id="UP000038622">
    <property type="component" value="Unassembled WGS sequence"/>
</dbReference>
<feature type="binding site" evidence="13">
    <location>
        <begin position="56"/>
        <end position="59"/>
    </location>
    <ligand>
        <name>GTP</name>
        <dbReference type="ChEBI" id="CHEBI:37565"/>
        <label>3</label>
    </ligand>
</feature>
<evidence type="ECO:0000256" key="10">
    <source>
        <dbReference type="ARBA" id="ARBA00023134"/>
    </source>
</evidence>
<feature type="transmembrane region" description="Helical" evidence="15">
    <location>
        <begin position="348"/>
        <end position="369"/>
    </location>
</feature>
<feature type="binding site" evidence="14">
    <location>
        <position position="22"/>
    </location>
    <ligand>
        <name>Mg(2+)</name>
        <dbReference type="ChEBI" id="CHEBI:18420"/>
        <label>1</label>
    </ligand>
</feature>
<dbReference type="InterPro" id="IPR011642">
    <property type="entry name" value="Gate_dom"/>
</dbReference>
<dbReference type="InterPro" id="IPR003373">
    <property type="entry name" value="Fe2_transport_prot-B"/>
</dbReference>
<evidence type="ECO:0000256" key="6">
    <source>
        <dbReference type="ARBA" id="ARBA00022741"/>
    </source>
</evidence>
<dbReference type="EMBL" id="CDML01000025">
    <property type="protein sequence ID" value="CRF41031.1"/>
    <property type="molecule type" value="Genomic_DNA"/>
</dbReference>
<name>A0A0K2X4Y1_9HELI</name>
<feature type="transmembrane region" description="Helical" evidence="15">
    <location>
        <begin position="596"/>
        <end position="618"/>
    </location>
</feature>
<evidence type="ECO:0000256" key="4">
    <source>
        <dbReference type="ARBA" id="ARBA00022496"/>
    </source>
</evidence>
<evidence type="ECO:0000313" key="20">
    <source>
        <dbReference type="Proteomes" id="UP000038622"/>
    </source>
</evidence>
<dbReference type="PANTHER" id="PTHR43185">
    <property type="entry name" value="FERROUS IRON TRANSPORT PROTEIN B"/>
    <property type="match status" value="1"/>
</dbReference>
<evidence type="ECO:0000256" key="9">
    <source>
        <dbReference type="ARBA" id="ARBA00023065"/>
    </source>
</evidence>
<feature type="binding site" evidence="13">
    <location>
        <begin position="116"/>
        <end position="119"/>
    </location>
    <ligand>
        <name>GTP</name>
        <dbReference type="ChEBI" id="CHEBI:37565"/>
        <label>4</label>
    </ligand>
</feature>
<dbReference type="RefSeq" id="WP_053940967.1">
    <property type="nucleotide sequence ID" value="NZ_CDMH01000022.1"/>
</dbReference>
<dbReference type="Proteomes" id="UP000041394">
    <property type="component" value="Unassembled WGS sequence"/>
</dbReference>
<comment type="similarity">
    <text evidence="15">Belongs to the TRAFAC class TrmE-Era-EngA-EngB-Septin-like GTPase superfamily. FeoB GTPase (TC 9.A.8) family.</text>
</comment>
<feature type="transmembrane region" description="Helical" evidence="15">
    <location>
        <begin position="314"/>
        <end position="336"/>
    </location>
</feature>
<dbReference type="SUPFAM" id="SSF52540">
    <property type="entry name" value="P-loop containing nucleoside triphosphate hydrolases"/>
    <property type="match status" value="1"/>
</dbReference>
<dbReference type="NCBIfam" id="TIGR00437">
    <property type="entry name" value="feoB"/>
    <property type="match status" value="1"/>
</dbReference>
<protein>
    <recommendedName>
        <fullName evidence="12 15">Ferrous iron transport protein B</fullName>
    </recommendedName>
</protein>
<keyword evidence="3" id="KW-1003">Cell membrane</keyword>
<evidence type="ECO:0000256" key="12">
    <source>
        <dbReference type="NCBIfam" id="TIGR00437"/>
    </source>
</evidence>
<dbReference type="EMBL" id="CDMH01000022">
    <property type="protein sequence ID" value="CRF42319.1"/>
    <property type="molecule type" value="Genomic_DNA"/>
</dbReference>
<feature type="transmembrane region" description="Helical" evidence="15">
    <location>
        <begin position="562"/>
        <end position="584"/>
    </location>
</feature>
<dbReference type="PANTHER" id="PTHR43185:SF1">
    <property type="entry name" value="FE(2+) TRANSPORTER FEOB"/>
    <property type="match status" value="1"/>
</dbReference>
<keyword evidence="6 13" id="KW-0547">Nucleotide-binding</keyword>
<evidence type="ECO:0000256" key="2">
    <source>
        <dbReference type="ARBA" id="ARBA00022448"/>
    </source>
</evidence>
<dbReference type="InterPro" id="IPR030389">
    <property type="entry name" value="G_FEOB_dom"/>
</dbReference>
<comment type="subcellular location">
    <subcellularLocation>
        <location evidence="15">Cell inner membrane</location>
        <topology evidence="15">Multi-pass membrane protein</topology>
    </subcellularLocation>
    <subcellularLocation>
        <location evidence="1">Cell membrane</location>
        <topology evidence="1">Multi-pass membrane protein</topology>
    </subcellularLocation>
</comment>
<reference evidence="20" key="3">
    <citation type="submission" date="2014-12" db="EMBL/GenBank/DDBJ databases">
        <authorList>
            <person name="Smet A."/>
        </authorList>
    </citation>
    <scope>NUCLEOTIDE SEQUENCE [LARGE SCALE GENOMIC DNA]</scope>
</reference>
<evidence type="ECO:0000256" key="7">
    <source>
        <dbReference type="ARBA" id="ARBA00022989"/>
    </source>
</evidence>
<organism evidence="17 20">
    <name type="scientific">Helicobacter ailurogastricus</name>
    <dbReference type="NCBI Taxonomy" id="1578720"/>
    <lineage>
        <taxon>Bacteria</taxon>
        <taxon>Pseudomonadati</taxon>
        <taxon>Campylobacterota</taxon>
        <taxon>Epsilonproteobacteria</taxon>
        <taxon>Campylobacterales</taxon>
        <taxon>Helicobacteraceae</taxon>
        <taxon>Helicobacter</taxon>
    </lineage>
</organism>
<keyword evidence="20" id="KW-1185">Reference proteome</keyword>
<dbReference type="GO" id="GO:0005886">
    <property type="term" value="C:plasma membrane"/>
    <property type="evidence" value="ECO:0007669"/>
    <property type="project" value="UniProtKB-SubCell"/>
</dbReference>
<dbReference type="InterPro" id="IPR027417">
    <property type="entry name" value="P-loop_NTPase"/>
</dbReference>
<feature type="transmembrane region" description="Helical" evidence="15">
    <location>
        <begin position="381"/>
        <end position="401"/>
    </location>
</feature>
<gene>
    <name evidence="17" type="ORF">HAL011_08070</name>
    <name evidence="18" type="ORF">HAL013_04880</name>
    <name evidence="19" type="ORF">HAL09_13950</name>
</gene>
<feature type="transmembrane region" description="Helical" evidence="15">
    <location>
        <begin position="526"/>
        <end position="550"/>
    </location>
</feature>
<dbReference type="InterPro" id="IPR050860">
    <property type="entry name" value="FeoB_GTPase"/>
</dbReference>
<comment type="function">
    <text evidence="15">Probable transporter of a GTP-driven Fe(2+) uptake system.</text>
</comment>
<evidence type="ECO:0000256" key="11">
    <source>
        <dbReference type="ARBA" id="ARBA00023136"/>
    </source>
</evidence>
<dbReference type="Gene3D" id="3.40.50.300">
    <property type="entry name" value="P-loop containing nucleotide triphosphate hydrolases"/>
    <property type="match status" value="1"/>
</dbReference>
<feature type="binding site" evidence="14">
    <location>
        <position position="21"/>
    </location>
    <ligand>
        <name>Mg(2+)</name>
        <dbReference type="ChEBI" id="CHEBI:18420"/>
        <label>2</label>
    </ligand>
</feature>
<dbReference type="GO" id="GO:0015093">
    <property type="term" value="F:ferrous iron transmembrane transporter activity"/>
    <property type="evidence" value="ECO:0007669"/>
    <property type="project" value="UniProtKB-UniRule"/>
</dbReference>
<reference evidence="21 22" key="2">
    <citation type="submission" date="2014-12" db="EMBL/GenBank/DDBJ databases">
        <authorList>
            <person name="Jaenicke S."/>
        </authorList>
    </citation>
    <scope>NUCLEOTIDE SEQUENCE [LARGE SCALE GENOMIC DNA]</scope>
</reference>
<sequence length="624" mass="68676">MQEIIVALVGQPNVGKSSLINALSGAHLKVGNFAGVTVEKTQVQTIYKDARITIIDLPGIYALNGFTLEEKLTREFLDTEHYDLILNVLDCTNLERNLALSTQILKLPHKTLLALNMFDEAQKEGLEIDTKALAHKLGAPCIPTSAYKRTNIDALLDAIIALHAAPPPPKSPDNLSLKPTQADLQACKQLAKEVVKARKPLSASPLDRLFLHEYYGLPIFLGFMFLVFALSFVVGGLGQDLVDAFFAFLSQSLKEHIANPQIASMFSDGVVAGVGAVLSFLPLIMVLYLGIGLLEGTGYMSRVAFLLDGILYKFGLHGKSFIPLVTGFGCSVPAYMATRTLQNQHEKLITLFVIGFMSCSARLPIYVLFVGSFFPQKYASFVLFAIYILGAVVALLMAKFLNLSIFRGKQEPFVMEMPKYRMPSLKVLYFGIYTKSLSYIKKAGTYILGGSLLIWFASQYPKPDLAPYEVTKANIQTSRLSPPQKEQALQALQEKQDKENLEYSFVGRIGRGIDGVFKPMDFDWRLSVSLVAGFMAKEVVVSTLAVLYAGEKEPKLALKTSVSLPSAIAFIVFVMFYIPCFAATITFGKEAGGFKFVVYLFVFTTAVAYVFSLIAYGLTRLIVS</sequence>
<keyword evidence="11 15" id="KW-0472">Membrane</keyword>
<dbReference type="Pfam" id="PF07664">
    <property type="entry name" value="FeoB_C"/>
    <property type="match status" value="1"/>
</dbReference>
<dbReference type="GO" id="GO:0046872">
    <property type="term" value="F:metal ion binding"/>
    <property type="evidence" value="ECO:0007669"/>
    <property type="project" value="UniProtKB-KW"/>
</dbReference>
<dbReference type="InterPro" id="IPR011640">
    <property type="entry name" value="Fe2_transport_prot_B_C"/>
</dbReference>
<evidence type="ECO:0000313" key="17">
    <source>
        <dbReference type="EMBL" id="CRF41031.1"/>
    </source>
</evidence>
<dbReference type="NCBIfam" id="TIGR00231">
    <property type="entry name" value="small_GTP"/>
    <property type="match status" value="1"/>
</dbReference>
<evidence type="ECO:0000256" key="13">
    <source>
        <dbReference type="PIRSR" id="PIRSR603373-1"/>
    </source>
</evidence>
<dbReference type="STRING" id="1578720.HAL011_08070"/>
<dbReference type="PROSITE" id="PS51711">
    <property type="entry name" value="G_FEOB"/>
    <property type="match status" value="1"/>
</dbReference>
<feature type="transmembrane region" description="Helical" evidence="15">
    <location>
        <begin position="219"/>
        <end position="249"/>
    </location>
</feature>
<evidence type="ECO:0000256" key="1">
    <source>
        <dbReference type="ARBA" id="ARBA00004651"/>
    </source>
</evidence>
<dbReference type="OrthoDB" id="9809127at2"/>
<dbReference type="AlphaFoldDB" id="A0A0K2X4Y1"/>
<feature type="binding site" evidence="14">
    <location>
        <position position="25"/>
    </location>
    <ligand>
        <name>Mg(2+)</name>
        <dbReference type="ChEBI" id="CHEBI:18420"/>
        <label>2</label>
    </ligand>
</feature>
<evidence type="ECO:0000313" key="19">
    <source>
        <dbReference type="EMBL" id="CRF44783.1"/>
    </source>
</evidence>
<evidence type="ECO:0000313" key="22">
    <source>
        <dbReference type="Proteomes" id="UP000045175"/>
    </source>
</evidence>
<evidence type="ECO:0000256" key="5">
    <source>
        <dbReference type="ARBA" id="ARBA00022692"/>
    </source>
</evidence>
<keyword evidence="7 15" id="KW-1133">Transmembrane helix</keyword>
<feature type="binding site" evidence="13">
    <location>
        <begin position="35"/>
        <end position="39"/>
    </location>
    <ligand>
        <name>GTP</name>
        <dbReference type="ChEBI" id="CHEBI:37565"/>
        <label>2</label>
    </ligand>
</feature>
<keyword evidence="14" id="KW-0479">Metal-binding</keyword>
<dbReference type="EMBL" id="CDMN01000058">
    <property type="protein sequence ID" value="CRF44783.1"/>
    <property type="molecule type" value="Genomic_DNA"/>
</dbReference>
<keyword evidence="4 15" id="KW-0410">Iron transport</keyword>
<feature type="binding site" evidence="14">
    <location>
        <position position="24"/>
    </location>
    <ligand>
        <name>Mg(2+)</name>
        <dbReference type="ChEBI" id="CHEBI:18420"/>
        <label>2</label>
    </ligand>
</feature>
<dbReference type="GO" id="GO:0005525">
    <property type="term" value="F:GTP binding"/>
    <property type="evidence" value="ECO:0007669"/>
    <property type="project" value="UniProtKB-KW"/>
</dbReference>
<evidence type="ECO:0000256" key="14">
    <source>
        <dbReference type="PIRSR" id="PIRSR603373-2"/>
    </source>
</evidence>
<proteinExistence type="inferred from homology"/>
<reference evidence="17" key="1">
    <citation type="submission" date="2014-12" db="EMBL/GenBank/DDBJ databases">
        <title>Whole genome sequences of four Staphylococcus schleiferi canine isolates.</title>
        <authorList>
            <person name="Misic A.M."/>
            <person name="Cain C."/>
            <person name="Morris D.O."/>
            <person name="Rankin S."/>
            <person name="Beiting D."/>
        </authorList>
    </citation>
    <scope>NUCLEOTIDE SEQUENCE</scope>
    <source>
        <strain evidence="17">ASB11</strain>
        <strain evidence="18">ASB13</strain>
        <strain evidence="19">ASB9</strain>
    </source>
</reference>
<evidence type="ECO:0000259" key="16">
    <source>
        <dbReference type="PROSITE" id="PS51711"/>
    </source>
</evidence>
<keyword evidence="9" id="KW-0406">Ion transport</keyword>
<keyword evidence="2 15" id="KW-0813">Transport</keyword>
<evidence type="ECO:0000256" key="3">
    <source>
        <dbReference type="ARBA" id="ARBA00022475"/>
    </source>
</evidence>
<dbReference type="Pfam" id="PF02421">
    <property type="entry name" value="FeoB_N"/>
    <property type="match status" value="1"/>
</dbReference>